<keyword evidence="2" id="KW-1185">Reference proteome</keyword>
<proteinExistence type="predicted"/>
<accession>A0ABQ9XMS5</accession>
<dbReference type="Proteomes" id="UP001281761">
    <property type="component" value="Unassembled WGS sequence"/>
</dbReference>
<sequence>MSNLDDKLKELYNLVQPELETATIIPRRKTLECECNEEEVICISPRKAALNRTYGLLPSDSDSESVSFAVR</sequence>
<evidence type="ECO:0000313" key="2">
    <source>
        <dbReference type="Proteomes" id="UP001281761"/>
    </source>
</evidence>
<dbReference type="EMBL" id="JARBJD010000099">
    <property type="protein sequence ID" value="KAK2952790.1"/>
    <property type="molecule type" value="Genomic_DNA"/>
</dbReference>
<organism evidence="1 2">
    <name type="scientific">Blattamonas nauphoetae</name>
    <dbReference type="NCBI Taxonomy" id="2049346"/>
    <lineage>
        <taxon>Eukaryota</taxon>
        <taxon>Metamonada</taxon>
        <taxon>Preaxostyla</taxon>
        <taxon>Oxymonadida</taxon>
        <taxon>Blattamonas</taxon>
    </lineage>
</organism>
<protein>
    <submittedName>
        <fullName evidence="1">Uncharacterized protein</fullName>
    </submittedName>
</protein>
<gene>
    <name evidence="1" type="ORF">BLNAU_12258</name>
</gene>
<comment type="caution">
    <text evidence="1">The sequence shown here is derived from an EMBL/GenBank/DDBJ whole genome shotgun (WGS) entry which is preliminary data.</text>
</comment>
<evidence type="ECO:0000313" key="1">
    <source>
        <dbReference type="EMBL" id="KAK2952790.1"/>
    </source>
</evidence>
<reference evidence="1 2" key="1">
    <citation type="journal article" date="2022" name="bioRxiv">
        <title>Genomics of Preaxostyla Flagellates Illuminates Evolutionary Transitions and the Path Towards Mitochondrial Loss.</title>
        <authorList>
            <person name="Novak L.V.F."/>
            <person name="Treitli S.C."/>
            <person name="Pyrih J."/>
            <person name="Halakuc P."/>
            <person name="Pipaliya S.V."/>
            <person name="Vacek V."/>
            <person name="Brzon O."/>
            <person name="Soukal P."/>
            <person name="Eme L."/>
            <person name="Dacks J.B."/>
            <person name="Karnkowska A."/>
            <person name="Elias M."/>
            <person name="Hampl V."/>
        </authorList>
    </citation>
    <scope>NUCLEOTIDE SEQUENCE [LARGE SCALE GENOMIC DNA]</scope>
    <source>
        <strain evidence="1">NAU3</strain>
        <tissue evidence="1">Gut</tissue>
    </source>
</reference>
<name>A0ABQ9XMS5_9EUKA</name>